<sequence length="255" mass="26525">MTSRDGTPIAYRRSGRGRPVIVVGGAFSTAESSATLAGLLDRRFDVITYDRRGRGASGDTAPYAVEREIEDLAALIAEAGGTASVCGVSSGAALALEAAAAGLPISQLAVYEPPYGSDAADLGAAGAYRERLAALLAADRRGDAVELFLSRAGTPPEAIAVMRQAPVWHAMTALAHTLAYDDAVMGTGLVPTERLRVTRTRAMVTEGGCSPAPLRWAAKAVADALPRGRHRTLTGQTHEVTPQVLAPVLEDFFAA</sequence>
<dbReference type="Proteomes" id="UP001501371">
    <property type="component" value="Unassembled WGS sequence"/>
</dbReference>
<evidence type="ECO:0000313" key="3">
    <source>
        <dbReference type="Proteomes" id="UP001501371"/>
    </source>
</evidence>
<accession>A0ABN1V358</accession>
<evidence type="ECO:0000313" key="2">
    <source>
        <dbReference type="EMBL" id="GAA1192317.1"/>
    </source>
</evidence>
<keyword evidence="2" id="KW-0378">Hydrolase</keyword>
<proteinExistence type="predicted"/>
<dbReference type="SUPFAM" id="SSF53474">
    <property type="entry name" value="alpha/beta-Hydrolases"/>
    <property type="match status" value="1"/>
</dbReference>
<organism evidence="2 3">
    <name type="scientific">Streptomyces hebeiensis</name>
    <dbReference type="NCBI Taxonomy" id="229486"/>
    <lineage>
        <taxon>Bacteria</taxon>
        <taxon>Bacillati</taxon>
        <taxon>Actinomycetota</taxon>
        <taxon>Actinomycetes</taxon>
        <taxon>Kitasatosporales</taxon>
        <taxon>Streptomycetaceae</taxon>
        <taxon>Streptomyces</taxon>
    </lineage>
</organism>
<protein>
    <submittedName>
        <fullName evidence="2">Alpha/beta hydrolase</fullName>
    </submittedName>
</protein>
<dbReference type="Gene3D" id="3.40.50.1820">
    <property type="entry name" value="alpha/beta hydrolase"/>
    <property type="match status" value="1"/>
</dbReference>
<dbReference type="InterPro" id="IPR029058">
    <property type="entry name" value="AB_hydrolase_fold"/>
</dbReference>
<dbReference type="EMBL" id="BAAAKV010000067">
    <property type="protein sequence ID" value="GAA1192317.1"/>
    <property type="molecule type" value="Genomic_DNA"/>
</dbReference>
<dbReference type="GO" id="GO:0016787">
    <property type="term" value="F:hydrolase activity"/>
    <property type="evidence" value="ECO:0007669"/>
    <property type="project" value="UniProtKB-KW"/>
</dbReference>
<evidence type="ECO:0000259" key="1">
    <source>
        <dbReference type="Pfam" id="PF12697"/>
    </source>
</evidence>
<dbReference type="Pfam" id="PF12697">
    <property type="entry name" value="Abhydrolase_6"/>
    <property type="match status" value="1"/>
</dbReference>
<reference evidence="2 3" key="1">
    <citation type="journal article" date="2019" name="Int. J. Syst. Evol. Microbiol.">
        <title>The Global Catalogue of Microorganisms (GCM) 10K type strain sequencing project: providing services to taxonomists for standard genome sequencing and annotation.</title>
        <authorList>
            <consortium name="The Broad Institute Genomics Platform"/>
            <consortium name="The Broad Institute Genome Sequencing Center for Infectious Disease"/>
            <person name="Wu L."/>
            <person name="Ma J."/>
        </authorList>
    </citation>
    <scope>NUCLEOTIDE SEQUENCE [LARGE SCALE GENOMIC DNA]</scope>
    <source>
        <strain evidence="2 3">JCM 12696</strain>
    </source>
</reference>
<feature type="domain" description="AB hydrolase-1" evidence="1">
    <location>
        <begin position="21"/>
        <end position="238"/>
    </location>
</feature>
<dbReference type="InterPro" id="IPR000073">
    <property type="entry name" value="AB_hydrolase_1"/>
</dbReference>
<gene>
    <name evidence="2" type="ORF">GCM10009654_57080</name>
</gene>
<name>A0ABN1V358_9ACTN</name>
<keyword evidence="3" id="KW-1185">Reference proteome</keyword>
<comment type="caution">
    <text evidence="2">The sequence shown here is derived from an EMBL/GenBank/DDBJ whole genome shotgun (WGS) entry which is preliminary data.</text>
</comment>